<dbReference type="Proteomes" id="UP000481861">
    <property type="component" value="Unassembled WGS sequence"/>
</dbReference>
<dbReference type="OrthoDB" id="1470350at2759"/>
<dbReference type="PRINTS" id="PR00463">
    <property type="entry name" value="EP450I"/>
</dbReference>
<evidence type="ECO:0000256" key="7">
    <source>
        <dbReference type="RuleBase" id="RU000461"/>
    </source>
</evidence>
<keyword evidence="7" id="KW-0503">Monooxygenase</keyword>
<dbReference type="InterPro" id="IPR050121">
    <property type="entry name" value="Cytochrome_P450_monoxygenase"/>
</dbReference>
<dbReference type="Pfam" id="PF00067">
    <property type="entry name" value="p450"/>
    <property type="match status" value="1"/>
</dbReference>
<keyword evidence="7" id="KW-0560">Oxidoreductase</keyword>
<keyword evidence="4 6" id="KW-0479">Metal-binding</keyword>
<dbReference type="PRINTS" id="PR00385">
    <property type="entry name" value="P450"/>
</dbReference>
<evidence type="ECO:0000256" key="3">
    <source>
        <dbReference type="ARBA" id="ARBA00022617"/>
    </source>
</evidence>
<dbReference type="AlphaFoldDB" id="A0A7C8M7Z0"/>
<comment type="caution">
    <text evidence="8">The sequence shown here is derived from an EMBL/GenBank/DDBJ whole genome shotgun (WGS) entry which is preliminary data.</text>
</comment>
<evidence type="ECO:0000256" key="4">
    <source>
        <dbReference type="ARBA" id="ARBA00022723"/>
    </source>
</evidence>
<keyword evidence="5 6" id="KW-0408">Iron</keyword>
<dbReference type="PANTHER" id="PTHR24305">
    <property type="entry name" value="CYTOCHROME P450"/>
    <property type="match status" value="1"/>
</dbReference>
<comment type="cofactor">
    <cofactor evidence="1 6">
        <name>heme</name>
        <dbReference type="ChEBI" id="CHEBI:30413"/>
    </cofactor>
</comment>
<dbReference type="InterPro" id="IPR017972">
    <property type="entry name" value="Cyt_P450_CS"/>
</dbReference>
<dbReference type="PROSITE" id="PS00086">
    <property type="entry name" value="CYTOCHROME_P450"/>
    <property type="match status" value="1"/>
</dbReference>
<keyword evidence="9" id="KW-1185">Reference proteome</keyword>
<dbReference type="GO" id="GO:0020037">
    <property type="term" value="F:heme binding"/>
    <property type="evidence" value="ECO:0007669"/>
    <property type="project" value="InterPro"/>
</dbReference>
<reference evidence="8 9" key="1">
    <citation type="submission" date="2020-01" db="EMBL/GenBank/DDBJ databases">
        <authorList>
            <consortium name="DOE Joint Genome Institute"/>
            <person name="Haridas S."/>
            <person name="Albert R."/>
            <person name="Binder M."/>
            <person name="Bloem J."/>
            <person name="Labutti K."/>
            <person name="Salamov A."/>
            <person name="Andreopoulos B."/>
            <person name="Baker S.E."/>
            <person name="Barry K."/>
            <person name="Bills G."/>
            <person name="Bluhm B.H."/>
            <person name="Cannon C."/>
            <person name="Castanera R."/>
            <person name="Culley D.E."/>
            <person name="Daum C."/>
            <person name="Ezra D."/>
            <person name="Gonzalez J.B."/>
            <person name="Henrissat B."/>
            <person name="Kuo A."/>
            <person name="Liang C."/>
            <person name="Lipzen A."/>
            <person name="Lutzoni F."/>
            <person name="Magnuson J."/>
            <person name="Mondo S."/>
            <person name="Nolan M."/>
            <person name="Ohm R."/>
            <person name="Pangilinan J."/>
            <person name="Park H.-J.H."/>
            <person name="Ramirez L."/>
            <person name="Alfaro M."/>
            <person name="Sun H."/>
            <person name="Tritt A."/>
            <person name="Yoshinaga Y."/>
            <person name="Zwiers L.-H.L."/>
            <person name="Turgeon B.G."/>
            <person name="Goodwin S.B."/>
            <person name="Spatafora J.W."/>
            <person name="Crous P.W."/>
            <person name="Grigoriev I.V."/>
        </authorList>
    </citation>
    <scope>NUCLEOTIDE SEQUENCE [LARGE SCALE GENOMIC DNA]</scope>
    <source>
        <strain evidence="8 9">CBS 611.86</strain>
    </source>
</reference>
<proteinExistence type="inferred from homology"/>
<dbReference type="InterPro" id="IPR001128">
    <property type="entry name" value="Cyt_P450"/>
</dbReference>
<dbReference type="InterPro" id="IPR002401">
    <property type="entry name" value="Cyt_P450_E_grp-I"/>
</dbReference>
<protein>
    <submittedName>
        <fullName evidence="8">Isotrichodermin C-15 hydroxylase</fullName>
    </submittedName>
</protein>
<dbReference type="Gene3D" id="1.10.630.10">
    <property type="entry name" value="Cytochrome P450"/>
    <property type="match status" value="1"/>
</dbReference>
<evidence type="ECO:0000256" key="5">
    <source>
        <dbReference type="ARBA" id="ARBA00023004"/>
    </source>
</evidence>
<dbReference type="EMBL" id="JAADJZ010000029">
    <property type="protein sequence ID" value="KAF2866142.1"/>
    <property type="molecule type" value="Genomic_DNA"/>
</dbReference>
<dbReference type="PANTHER" id="PTHR24305:SF210">
    <property type="entry name" value="CYTOCHROME P450 MONOOXYGENASE ASQL-RELATED"/>
    <property type="match status" value="1"/>
</dbReference>
<keyword evidence="3 6" id="KW-0349">Heme</keyword>
<accession>A0A7C8M7Z0</accession>
<dbReference type="GO" id="GO:0016705">
    <property type="term" value="F:oxidoreductase activity, acting on paired donors, with incorporation or reduction of molecular oxygen"/>
    <property type="evidence" value="ECO:0007669"/>
    <property type="project" value="InterPro"/>
</dbReference>
<evidence type="ECO:0000256" key="1">
    <source>
        <dbReference type="ARBA" id="ARBA00001971"/>
    </source>
</evidence>
<dbReference type="GO" id="GO:0004497">
    <property type="term" value="F:monooxygenase activity"/>
    <property type="evidence" value="ECO:0007669"/>
    <property type="project" value="UniProtKB-KW"/>
</dbReference>
<evidence type="ECO:0000256" key="6">
    <source>
        <dbReference type="PIRSR" id="PIRSR602401-1"/>
    </source>
</evidence>
<name>A0A7C8M7Z0_9PLEO</name>
<feature type="binding site" description="axial binding residue" evidence="6">
    <location>
        <position position="436"/>
    </location>
    <ligand>
        <name>heme</name>
        <dbReference type="ChEBI" id="CHEBI:30413"/>
    </ligand>
    <ligandPart>
        <name>Fe</name>
        <dbReference type="ChEBI" id="CHEBI:18248"/>
    </ligandPart>
</feature>
<dbReference type="InterPro" id="IPR036396">
    <property type="entry name" value="Cyt_P450_sf"/>
</dbReference>
<sequence>MTSSRASRLSLTSPPQSFISLLWNYVYNLHFHPLASYPGPKLWAASRIPHEYSLVRGRITRDLAVLHAQYGDVVRVTPTTLAYIHPDAWPDIYVRKPGQSVLPKDMKRYSYDLCINNAPESLTADEPTHSRLRRAMAYGFSEKALREQEPLVQSLIDLFINQMRKRAHDKIDISAWSNWATFDIVGELGFGETFGCLAKGEYHPWVALIFDGVKGATFLGAARQFPWLSVIFQRLVDYFFIEKLREHKGLAIEKVDRRLAASTDRNDIVGHIIQHDGSAKELSRDEIYSNLNLIIMGGSETSAAAISGCVYHLCAYPDMRRRLEDELRQFSSEKDITFESTSTMEFLDAFIHESMRKYPSQPISTPRVAPPGGCTVAGKYVPEGTSVGIYQSVAYNSARNFRDPTTFDPSRWLGNPKYESDRRDILRPFSVGHRNCIGKQLAYSEIRVILSRLVWNFDMALCEESRMWTDQLAYWIWARPPLMVKLTEKKV</sequence>
<evidence type="ECO:0000256" key="2">
    <source>
        <dbReference type="ARBA" id="ARBA00010617"/>
    </source>
</evidence>
<gene>
    <name evidence="8" type="ORF">BDV95DRAFT_505719</name>
</gene>
<organism evidence="8 9">
    <name type="scientific">Massariosphaeria phaeospora</name>
    <dbReference type="NCBI Taxonomy" id="100035"/>
    <lineage>
        <taxon>Eukaryota</taxon>
        <taxon>Fungi</taxon>
        <taxon>Dikarya</taxon>
        <taxon>Ascomycota</taxon>
        <taxon>Pezizomycotina</taxon>
        <taxon>Dothideomycetes</taxon>
        <taxon>Pleosporomycetidae</taxon>
        <taxon>Pleosporales</taxon>
        <taxon>Pleosporales incertae sedis</taxon>
        <taxon>Massariosphaeria</taxon>
    </lineage>
</organism>
<evidence type="ECO:0000313" key="9">
    <source>
        <dbReference type="Proteomes" id="UP000481861"/>
    </source>
</evidence>
<comment type="similarity">
    <text evidence="2 7">Belongs to the cytochrome P450 family.</text>
</comment>
<dbReference type="CDD" id="cd11058">
    <property type="entry name" value="CYP60B-like"/>
    <property type="match status" value="1"/>
</dbReference>
<dbReference type="SUPFAM" id="SSF48264">
    <property type="entry name" value="Cytochrome P450"/>
    <property type="match status" value="1"/>
</dbReference>
<evidence type="ECO:0000313" key="8">
    <source>
        <dbReference type="EMBL" id="KAF2866142.1"/>
    </source>
</evidence>
<dbReference type="GO" id="GO:0005506">
    <property type="term" value="F:iron ion binding"/>
    <property type="evidence" value="ECO:0007669"/>
    <property type="project" value="InterPro"/>
</dbReference>